<dbReference type="InterPro" id="IPR053887">
    <property type="entry name" value="MCP_V20_C"/>
</dbReference>
<evidence type="ECO:0000259" key="1">
    <source>
        <dbReference type="Pfam" id="PF22031"/>
    </source>
</evidence>
<dbReference type="EMBL" id="VLTL01000235">
    <property type="protein sequence ID" value="KAA0150145.1"/>
    <property type="molecule type" value="Genomic_DNA"/>
</dbReference>
<comment type="caution">
    <text evidence="2">The sequence shown here is derived from an EMBL/GenBank/DDBJ whole genome shotgun (WGS) entry which is preliminary data.</text>
</comment>
<evidence type="ECO:0000313" key="6">
    <source>
        <dbReference type="Proteomes" id="UP000324907"/>
    </source>
</evidence>
<gene>
    <name evidence="3" type="ORF">FNF28_07288</name>
    <name evidence="2" type="ORF">FNF29_08355</name>
    <name evidence="4" type="ORF">FNF31_02345</name>
</gene>
<dbReference type="Pfam" id="PF22031">
    <property type="entry name" value="MCP_V20_C"/>
    <property type="match status" value="1"/>
</dbReference>
<evidence type="ECO:0000313" key="7">
    <source>
        <dbReference type="Proteomes" id="UP000325113"/>
    </source>
</evidence>
<sequence>MLVPETYRWQTPENAQFGARLGNRAINHNRISSNEAGSVTEGTVSFDARIPDGLVDSNFEKGMDLVLRYTFPAGVVAGADRAARRASMLALFKDKIGLQAAAGNNCIDVAEVQLNEFSTTTRVHDMLQIHLNSTSYEKLAMATSTPETDDYDIFAANVLNDPLKAGASSTSVGKTRGVGGAYNYEIVPNVATDTDYQIRVRFFVNDLLMANPLQYNNPRLAQPFKDLNTVKVTLQLGDIAARCANLNPEIVPAAGAAALGKGLVVDCISAVHTLTVRSWNPSTALEIPESLAWGSPRIQRISNDRHVVSANVISPPLESKTFTMTGVPNMLAIYVERPRLLKTDAGVDIPGTEWAFPNRFCPIQSVSIDIGNKTDLLGARVTPTELYKISTGNGYSKREATFAGIPSGIGSTQRGAGSIFYVRPSDLGLTDEIMNGSGETIDGIVRVTVKGASTDEVCYLRVFLLYDVFVYEEGDVFTEWRPRYSPGTLLDSEFVFTDDSSQMNAIMGGWSIPRPIQNAWTSFTSWLKTPRVRKAIRQARNHPVASAYVGDSSLPGGFAKSMGYGDVSGGDVLRTAGGKPSKKGLGKLTKKQLMAMISS</sequence>
<reference evidence="5 6" key="1">
    <citation type="submission" date="2019-07" db="EMBL/GenBank/DDBJ databases">
        <title>Genomes of Cafeteria roenbergensis.</title>
        <authorList>
            <person name="Fischer M.G."/>
            <person name="Hackl T."/>
            <person name="Roman M."/>
        </authorList>
    </citation>
    <scope>NUCLEOTIDE SEQUENCE [LARGE SCALE GENOMIC DNA]</scope>
    <source>
        <strain evidence="2 5">BVI</strain>
        <strain evidence="4 7">Cflag</strain>
        <strain evidence="3 6">RCC970-E3</strain>
    </source>
</reference>
<name>A0A5A8BZI5_CAFRO</name>
<dbReference type="EMBL" id="VLTM01000017">
    <property type="protein sequence ID" value="KAA0164421.1"/>
    <property type="molecule type" value="Genomic_DNA"/>
</dbReference>
<proteinExistence type="predicted"/>
<protein>
    <recommendedName>
        <fullName evidence="1">Major capsid protein V20 C-terminal domain-containing protein</fullName>
    </recommendedName>
</protein>
<evidence type="ECO:0000313" key="5">
    <source>
        <dbReference type="Proteomes" id="UP000323011"/>
    </source>
</evidence>
<feature type="domain" description="Major capsid protein V20 C-terminal" evidence="1">
    <location>
        <begin position="308"/>
        <end position="437"/>
    </location>
</feature>
<evidence type="ECO:0000313" key="4">
    <source>
        <dbReference type="EMBL" id="KAA0164421.1"/>
    </source>
</evidence>
<evidence type="ECO:0000313" key="3">
    <source>
        <dbReference type="EMBL" id="KAA0150145.1"/>
    </source>
</evidence>
<evidence type="ECO:0000313" key="2">
    <source>
        <dbReference type="EMBL" id="KAA0145895.1"/>
    </source>
</evidence>
<dbReference type="AlphaFoldDB" id="A0A5A8BZI5"/>
<dbReference type="EMBL" id="VLTN01000115">
    <property type="protein sequence ID" value="KAA0145895.1"/>
    <property type="molecule type" value="Genomic_DNA"/>
</dbReference>
<dbReference type="Proteomes" id="UP000324907">
    <property type="component" value="Unassembled WGS sequence"/>
</dbReference>
<dbReference type="Proteomes" id="UP000325113">
    <property type="component" value="Unassembled WGS sequence"/>
</dbReference>
<organism evidence="2 5">
    <name type="scientific">Cafeteria roenbergensis</name>
    <name type="common">Marine flagellate</name>
    <dbReference type="NCBI Taxonomy" id="33653"/>
    <lineage>
        <taxon>Eukaryota</taxon>
        <taxon>Sar</taxon>
        <taxon>Stramenopiles</taxon>
        <taxon>Bigyra</taxon>
        <taxon>Opalozoa</taxon>
        <taxon>Bicosoecida</taxon>
        <taxon>Cafeteriaceae</taxon>
        <taxon>Cafeteria</taxon>
    </lineage>
</organism>
<dbReference type="Proteomes" id="UP000323011">
    <property type="component" value="Unassembled WGS sequence"/>
</dbReference>
<keyword evidence="5" id="KW-1185">Reference proteome</keyword>
<accession>A0A5A8BZI5</accession>